<sequence length="218" mass="23189">MKRNKKKVLYQAQANRCLIRTVLPTIIFILAATGPALAHKFLASGWVEGDTVVLEAAFGNGDIPHNAEVLVLDDAGTLLLSTTTDDEGICSFTIPQKSALHIKVKAGMGHQAKILIPLEEVAAAFPAKDTPAASAALPSTEADRTAPADSQMVSGLSAQGIQAIVEKSLDNKLRPIIRKLSVKENTGPNVKDIAGGIGYIFGLVGIGTYFNYRRRKKA</sequence>
<evidence type="ECO:0000256" key="1">
    <source>
        <dbReference type="SAM" id="Phobius"/>
    </source>
</evidence>
<feature type="transmembrane region" description="Helical" evidence="1">
    <location>
        <begin position="193"/>
        <end position="212"/>
    </location>
</feature>
<dbReference type="RefSeq" id="WP_155322909.1">
    <property type="nucleotide sequence ID" value="NZ_AP021876.1"/>
</dbReference>
<name>A0A5K7ZJN5_9BACT</name>
<reference evidence="2 3" key="1">
    <citation type="submission" date="2019-11" db="EMBL/GenBank/DDBJ databases">
        <title>Comparative genomics of hydrocarbon-degrading Desulfosarcina strains.</title>
        <authorList>
            <person name="Watanabe M."/>
            <person name="Kojima H."/>
            <person name="Fukui M."/>
        </authorList>
    </citation>
    <scope>NUCLEOTIDE SEQUENCE [LARGE SCALE GENOMIC DNA]</scope>
    <source>
        <strain evidence="2 3">28bB2T</strain>
    </source>
</reference>
<keyword evidence="1" id="KW-0812">Transmembrane</keyword>
<evidence type="ECO:0000313" key="2">
    <source>
        <dbReference type="EMBL" id="BBO82448.1"/>
    </source>
</evidence>
<proteinExistence type="predicted"/>
<accession>A0A5K7ZJN5</accession>
<dbReference type="AlphaFoldDB" id="A0A5K7ZJN5"/>
<dbReference type="KEGG" id="dov:DSCO28_30140"/>
<dbReference type="EMBL" id="AP021876">
    <property type="protein sequence ID" value="BBO82448.1"/>
    <property type="molecule type" value="Genomic_DNA"/>
</dbReference>
<evidence type="ECO:0008006" key="4">
    <source>
        <dbReference type="Google" id="ProtNLM"/>
    </source>
</evidence>
<evidence type="ECO:0000313" key="3">
    <source>
        <dbReference type="Proteomes" id="UP000425960"/>
    </source>
</evidence>
<organism evidence="2 3">
    <name type="scientific">Desulfosarcina ovata subsp. sediminis</name>
    <dbReference type="NCBI Taxonomy" id="885957"/>
    <lineage>
        <taxon>Bacteria</taxon>
        <taxon>Pseudomonadati</taxon>
        <taxon>Thermodesulfobacteriota</taxon>
        <taxon>Desulfobacteria</taxon>
        <taxon>Desulfobacterales</taxon>
        <taxon>Desulfosarcinaceae</taxon>
        <taxon>Desulfosarcina</taxon>
    </lineage>
</organism>
<gene>
    <name evidence="2" type="ORF">DSCO28_30140</name>
</gene>
<protein>
    <recommendedName>
        <fullName evidence="4">Nickel transport protein</fullName>
    </recommendedName>
</protein>
<keyword evidence="1" id="KW-0472">Membrane</keyword>
<dbReference type="Proteomes" id="UP000425960">
    <property type="component" value="Chromosome"/>
</dbReference>
<keyword evidence="1" id="KW-1133">Transmembrane helix</keyword>